<keyword evidence="2" id="KW-1185">Reference proteome</keyword>
<comment type="caution">
    <text evidence="1">The sequence shown here is derived from an EMBL/GenBank/DDBJ whole genome shotgun (WGS) entry which is preliminary data.</text>
</comment>
<reference evidence="1 2" key="2">
    <citation type="journal article" date="2019" name="G3 (Bethesda)">
        <title>Hybrid Assembly of the Genome of the Entomopathogenic Nematode Steinernema carpocapsae Identifies the X-Chromosome.</title>
        <authorList>
            <person name="Serra L."/>
            <person name="Macchietto M."/>
            <person name="Macias-Munoz A."/>
            <person name="McGill C.J."/>
            <person name="Rodriguez I.M."/>
            <person name="Rodriguez B."/>
            <person name="Murad R."/>
            <person name="Mortazavi A."/>
        </authorList>
    </citation>
    <scope>NUCLEOTIDE SEQUENCE [LARGE SCALE GENOMIC DNA]</scope>
    <source>
        <strain evidence="1 2">ALL</strain>
    </source>
</reference>
<proteinExistence type="predicted"/>
<name>A0A4U8UMM3_STECR</name>
<sequence>MLTLLAASINAFDHMTFPGRHLRETWLRCSRRLVYYPRYLQEAASSLLPPLPGGFGTKTIMKMFKPKPKMLQKASPSLLSPLFERDSLEPVTSRVRKLGSAVCRAFGAHNEIANM</sequence>
<dbReference type="EMBL" id="AZBU02000001">
    <property type="protein sequence ID" value="TMS32728.1"/>
    <property type="molecule type" value="Genomic_DNA"/>
</dbReference>
<organism evidence="1 2">
    <name type="scientific">Steinernema carpocapsae</name>
    <name type="common">Entomopathogenic nematode</name>
    <dbReference type="NCBI Taxonomy" id="34508"/>
    <lineage>
        <taxon>Eukaryota</taxon>
        <taxon>Metazoa</taxon>
        <taxon>Ecdysozoa</taxon>
        <taxon>Nematoda</taxon>
        <taxon>Chromadorea</taxon>
        <taxon>Rhabditida</taxon>
        <taxon>Tylenchina</taxon>
        <taxon>Panagrolaimomorpha</taxon>
        <taxon>Strongyloidoidea</taxon>
        <taxon>Steinernematidae</taxon>
        <taxon>Steinernema</taxon>
    </lineage>
</organism>
<dbReference type="Proteomes" id="UP000298663">
    <property type="component" value="Unassembled WGS sequence"/>
</dbReference>
<accession>A0A4U8UMM3</accession>
<evidence type="ECO:0000313" key="1">
    <source>
        <dbReference type="EMBL" id="TMS32728.1"/>
    </source>
</evidence>
<dbReference type="AlphaFoldDB" id="A0A4U8UMM3"/>
<evidence type="ECO:0000313" key="2">
    <source>
        <dbReference type="Proteomes" id="UP000298663"/>
    </source>
</evidence>
<reference evidence="1 2" key="1">
    <citation type="journal article" date="2015" name="Genome Biol.">
        <title>Comparative genomics of Steinernema reveals deeply conserved gene regulatory networks.</title>
        <authorList>
            <person name="Dillman A.R."/>
            <person name="Macchietto M."/>
            <person name="Porter C.F."/>
            <person name="Rogers A."/>
            <person name="Williams B."/>
            <person name="Antoshechkin I."/>
            <person name="Lee M.M."/>
            <person name="Goodwin Z."/>
            <person name="Lu X."/>
            <person name="Lewis E.E."/>
            <person name="Goodrich-Blair H."/>
            <person name="Stock S.P."/>
            <person name="Adams B.J."/>
            <person name="Sternberg P.W."/>
            <person name="Mortazavi A."/>
        </authorList>
    </citation>
    <scope>NUCLEOTIDE SEQUENCE [LARGE SCALE GENOMIC DNA]</scope>
    <source>
        <strain evidence="1 2">ALL</strain>
    </source>
</reference>
<protein>
    <submittedName>
        <fullName evidence="1">Uncharacterized protein</fullName>
    </submittedName>
</protein>
<gene>
    <name evidence="1" type="ORF">L596_000533</name>
</gene>